<organism evidence="1">
    <name type="scientific">Anguilla anguilla</name>
    <name type="common">European freshwater eel</name>
    <name type="synonym">Muraena anguilla</name>
    <dbReference type="NCBI Taxonomy" id="7936"/>
    <lineage>
        <taxon>Eukaryota</taxon>
        <taxon>Metazoa</taxon>
        <taxon>Chordata</taxon>
        <taxon>Craniata</taxon>
        <taxon>Vertebrata</taxon>
        <taxon>Euteleostomi</taxon>
        <taxon>Actinopterygii</taxon>
        <taxon>Neopterygii</taxon>
        <taxon>Teleostei</taxon>
        <taxon>Anguilliformes</taxon>
        <taxon>Anguillidae</taxon>
        <taxon>Anguilla</taxon>
    </lineage>
</organism>
<proteinExistence type="predicted"/>
<reference evidence="1" key="2">
    <citation type="journal article" date="2015" name="Fish Shellfish Immunol.">
        <title>Early steps in the European eel (Anguilla anguilla)-Vibrio vulnificus interaction in the gills: Role of the RtxA13 toxin.</title>
        <authorList>
            <person name="Callol A."/>
            <person name="Pajuelo D."/>
            <person name="Ebbesson L."/>
            <person name="Teles M."/>
            <person name="MacKenzie S."/>
            <person name="Amaro C."/>
        </authorList>
    </citation>
    <scope>NUCLEOTIDE SEQUENCE</scope>
</reference>
<accession>A0A0E9RI12</accession>
<dbReference type="AlphaFoldDB" id="A0A0E9RI12"/>
<evidence type="ECO:0000313" key="1">
    <source>
        <dbReference type="EMBL" id="JAH28115.1"/>
    </source>
</evidence>
<name>A0A0E9RI12_ANGAN</name>
<sequence length="23" mass="2607">MVDSINSVLFINSLCCIFPHLLQ</sequence>
<dbReference type="EMBL" id="GBXM01080462">
    <property type="protein sequence ID" value="JAH28115.1"/>
    <property type="molecule type" value="Transcribed_RNA"/>
</dbReference>
<reference evidence="1" key="1">
    <citation type="submission" date="2014-11" db="EMBL/GenBank/DDBJ databases">
        <authorList>
            <person name="Amaro Gonzalez C."/>
        </authorList>
    </citation>
    <scope>NUCLEOTIDE SEQUENCE</scope>
</reference>
<protein>
    <submittedName>
        <fullName evidence="1">Uncharacterized protein</fullName>
    </submittedName>
</protein>